<reference evidence="3 4" key="1">
    <citation type="submission" date="2017-05" db="EMBL/GenBank/DDBJ databases">
        <title>Vagococcus spp. assemblies.</title>
        <authorList>
            <person name="Gulvik C.A."/>
        </authorList>
    </citation>
    <scope>NUCLEOTIDE SEQUENCE [LARGE SCALE GENOMIC DNA]</scope>
    <source>
        <strain evidence="3 4">NCFB 2497</strain>
    </source>
</reference>
<keyword evidence="4" id="KW-1185">Reference proteome</keyword>
<dbReference type="InterPro" id="IPR032834">
    <property type="entry name" value="NatK-like_C"/>
</dbReference>
<evidence type="ECO:0000313" key="3">
    <source>
        <dbReference type="EMBL" id="RSU03891.1"/>
    </source>
</evidence>
<organism evidence="3 4">
    <name type="scientific">Vagococcus fluvialis</name>
    <dbReference type="NCBI Taxonomy" id="2738"/>
    <lineage>
        <taxon>Bacteria</taxon>
        <taxon>Bacillati</taxon>
        <taxon>Bacillota</taxon>
        <taxon>Bacilli</taxon>
        <taxon>Lactobacillales</taxon>
        <taxon>Enterococcaceae</taxon>
        <taxon>Vagococcus</taxon>
    </lineage>
</organism>
<name>A0A369AYU5_9ENTE</name>
<dbReference type="AlphaFoldDB" id="A0A369AYU5"/>
<feature type="transmembrane region" description="Helical" evidence="1">
    <location>
        <begin position="6"/>
        <end position="22"/>
    </location>
</feature>
<feature type="transmembrane region" description="Helical" evidence="1">
    <location>
        <begin position="68"/>
        <end position="88"/>
    </location>
</feature>
<dbReference type="EMBL" id="NGJX01000003">
    <property type="protein sequence ID" value="RSU03891.1"/>
    <property type="molecule type" value="Genomic_DNA"/>
</dbReference>
<accession>A0A369AYU5</accession>
<dbReference type="SUPFAM" id="SSF55874">
    <property type="entry name" value="ATPase domain of HSP90 chaperone/DNA topoisomerase II/histidine kinase"/>
    <property type="match status" value="1"/>
</dbReference>
<feature type="transmembrane region" description="Helical" evidence="1">
    <location>
        <begin position="29"/>
        <end position="62"/>
    </location>
</feature>
<feature type="transmembrane region" description="Helical" evidence="1">
    <location>
        <begin position="164"/>
        <end position="181"/>
    </location>
</feature>
<keyword evidence="1" id="KW-1133">Transmembrane helix</keyword>
<dbReference type="RefSeq" id="WP_114289049.1">
    <property type="nucleotide sequence ID" value="NZ_CP081461.1"/>
</dbReference>
<dbReference type="PANTHER" id="PTHR40448:SF1">
    <property type="entry name" value="TWO-COMPONENT SENSOR HISTIDINE KINASE"/>
    <property type="match status" value="1"/>
</dbReference>
<evidence type="ECO:0000259" key="2">
    <source>
        <dbReference type="Pfam" id="PF14501"/>
    </source>
</evidence>
<dbReference type="Proteomes" id="UP000288197">
    <property type="component" value="Unassembled WGS sequence"/>
</dbReference>
<dbReference type="PANTHER" id="PTHR40448">
    <property type="entry name" value="TWO-COMPONENT SENSOR HISTIDINE KINASE"/>
    <property type="match status" value="1"/>
</dbReference>
<feature type="transmembrane region" description="Helical" evidence="1">
    <location>
        <begin position="100"/>
        <end position="121"/>
    </location>
</feature>
<comment type="caution">
    <text evidence="3">The sequence shown here is derived from an EMBL/GenBank/DDBJ whole genome shotgun (WGS) entry which is preliminary data.</text>
</comment>
<feature type="transmembrane region" description="Helical" evidence="1">
    <location>
        <begin position="133"/>
        <end position="152"/>
    </location>
</feature>
<sequence length="418" mass="48120">MIFIYLNISSILKIILSFFCIASDKKNYLFLISFIIVSFVSINYSIVSYLLLFALLILSSIYKKSNLVMSVLEINFAIWINILLGAFLKPIEMKTTIGKPDFLVFEIIMYVFIILISFLSAKYVIPVIKKYDLTLPISIISSLILLSYQFYLITAFSHKSGQKIGLIFLFLIIISSLFFVFKSYSNEKSLAFELEKKKMEEEYLKNYIDYVNEESKNIKKFKHDYINILSSLEYFIAQKDVEKIETFYLENVQPTKSNLQIDYLKIDSLDKIKWESLKSILTMKLVKAKKYNVPVSVELVDDIPQLTQIKDTVLIRILGIIIDNAIEEIASLEQGEVQIAIFSDEEFLHIVVRNSIREGIEPLHILKGEGFSTKGENRGLGLSNLSELVSNEAEMMLSTNITSDFFIQELLLKEGEKI</sequence>
<feature type="domain" description="Sensor histidine kinase NatK-like C-terminal" evidence="2">
    <location>
        <begin position="314"/>
        <end position="412"/>
    </location>
</feature>
<gene>
    <name evidence="3" type="ORF">CBF32_04260</name>
</gene>
<dbReference type="Pfam" id="PF14501">
    <property type="entry name" value="HATPase_c_5"/>
    <property type="match status" value="1"/>
</dbReference>
<dbReference type="OrthoDB" id="1652078at2"/>
<proteinExistence type="predicted"/>
<evidence type="ECO:0000256" key="1">
    <source>
        <dbReference type="SAM" id="Phobius"/>
    </source>
</evidence>
<dbReference type="InterPro" id="IPR036890">
    <property type="entry name" value="HATPase_C_sf"/>
</dbReference>
<dbReference type="GeneID" id="63145836"/>
<dbReference type="GO" id="GO:0042802">
    <property type="term" value="F:identical protein binding"/>
    <property type="evidence" value="ECO:0007669"/>
    <property type="project" value="TreeGrafter"/>
</dbReference>
<protein>
    <recommendedName>
        <fullName evidence="2">Sensor histidine kinase NatK-like C-terminal domain-containing protein</fullName>
    </recommendedName>
</protein>
<evidence type="ECO:0000313" key="4">
    <source>
        <dbReference type="Proteomes" id="UP000288197"/>
    </source>
</evidence>
<keyword evidence="1" id="KW-0812">Transmembrane</keyword>
<dbReference type="Gene3D" id="3.30.565.10">
    <property type="entry name" value="Histidine kinase-like ATPase, C-terminal domain"/>
    <property type="match status" value="1"/>
</dbReference>
<keyword evidence="1" id="KW-0472">Membrane</keyword>